<feature type="compositionally biased region" description="Low complexity" evidence="4">
    <location>
        <begin position="625"/>
        <end position="640"/>
    </location>
</feature>
<feature type="compositionally biased region" description="Basic residues" evidence="4">
    <location>
        <begin position="675"/>
        <end position="684"/>
    </location>
</feature>
<evidence type="ECO:0008006" key="9">
    <source>
        <dbReference type="Google" id="ProtNLM"/>
    </source>
</evidence>
<evidence type="ECO:0000313" key="8">
    <source>
        <dbReference type="Proteomes" id="UP001642484"/>
    </source>
</evidence>
<dbReference type="InterPro" id="IPR000719">
    <property type="entry name" value="Prot_kinase_dom"/>
</dbReference>
<dbReference type="InterPro" id="IPR008984">
    <property type="entry name" value="SMAD_FHA_dom_sf"/>
</dbReference>
<gene>
    <name evidence="7" type="ORF">CCMP2556_LOCUS3079</name>
</gene>
<keyword evidence="3" id="KW-0175">Coiled coil</keyword>
<dbReference type="PROSITE" id="PS00109">
    <property type="entry name" value="PROTEIN_KINASE_TYR"/>
    <property type="match status" value="1"/>
</dbReference>
<sequence length="684" mass="78657">MAAELRFFLEGGPFGSRKQAFHLKGDGSYIEIGRAKQCQVRMLQTGVSFNHCKLILHKKGSDIILKIHDSSRNGTGVRSYRHSKSDKDYKEMHKGDEEVLQHGAQILLPFREKAKETDTRTVLTILFDLPDAYDPSTNRGRWIYQEKLGEGGLATVYKARDVKGNLGQVAIKISKFKGLPAVHTQNRHIYALHREAQWSLQCLHNEKDQSYNARGASFFVRYYEDHTGFEHYLDTFDDFDEERSYFEDSHFAWNEYSFDKKASEPYVVMELMETNAKLLQAAIDGSPPLNLLEKRIILRQCVESLHYMTKFNVIHRDFRGCNIFLQNRGNKCHVKVIDLGFMISVEDEQNRNKNIAVRCAWKGQDPNKVRFDWSPPEVRTQAAVCCNFGMPATSFDVFSLGVLTMKLLKGRSWTQEVLNGQEIPQKLSTLAVQVEELGLASDLFVRMLDHEDPSNRPTPKELQDALAATKSPQNSPVKPNPKPAPKSITNPQERQNHICKQIKEQMLKQQQELEKRTQQEIEELEFREITEAEMHCELQRLKQRWHLTREEQKEWLREQDEENRRLRLQKKIKQQRVLRQEELRQSAAKRLERGAFMMTLGEPLTPPSPIEIPARPSLLKRPRGSAAPLSSSPSPTAAKAIRPLPAPVPPSTSVIQIEEPPEPPEPAEPAEPEPKRRKVRAPWP</sequence>
<evidence type="ECO:0000259" key="6">
    <source>
        <dbReference type="PROSITE" id="PS50011"/>
    </source>
</evidence>
<dbReference type="EMBL" id="CAXAMN010001170">
    <property type="protein sequence ID" value="CAK8992986.1"/>
    <property type="molecule type" value="Genomic_DNA"/>
</dbReference>
<feature type="region of interest" description="Disordered" evidence="4">
    <location>
        <begin position="600"/>
        <end position="684"/>
    </location>
</feature>
<reference evidence="7 8" key="1">
    <citation type="submission" date="2024-02" db="EMBL/GenBank/DDBJ databases">
        <authorList>
            <person name="Chen Y."/>
            <person name="Shah S."/>
            <person name="Dougan E. K."/>
            <person name="Thang M."/>
            <person name="Chan C."/>
        </authorList>
    </citation>
    <scope>NUCLEOTIDE SEQUENCE [LARGE SCALE GENOMIC DNA]</scope>
</reference>
<protein>
    <recommendedName>
        <fullName evidence="9">Non-specific serine/threonine protein kinase</fullName>
    </recommendedName>
</protein>
<feature type="domain" description="FHA" evidence="5">
    <location>
        <begin position="30"/>
        <end position="82"/>
    </location>
</feature>
<dbReference type="PANTHER" id="PTHR44167">
    <property type="entry name" value="OVARIAN-SPECIFIC SERINE/THREONINE-PROTEIN KINASE LOK-RELATED"/>
    <property type="match status" value="1"/>
</dbReference>
<evidence type="ECO:0000256" key="2">
    <source>
        <dbReference type="ARBA" id="ARBA00048679"/>
    </source>
</evidence>
<comment type="caution">
    <text evidence="7">The sequence shown here is derived from an EMBL/GenBank/DDBJ whole genome shotgun (WGS) entry which is preliminary data.</text>
</comment>
<feature type="coiled-coil region" evidence="3">
    <location>
        <begin position="499"/>
        <end position="527"/>
    </location>
</feature>
<feature type="domain" description="Protein kinase" evidence="6">
    <location>
        <begin position="142"/>
        <end position="466"/>
    </location>
</feature>
<organism evidence="7 8">
    <name type="scientific">Durusdinium trenchii</name>
    <dbReference type="NCBI Taxonomy" id="1381693"/>
    <lineage>
        <taxon>Eukaryota</taxon>
        <taxon>Sar</taxon>
        <taxon>Alveolata</taxon>
        <taxon>Dinophyceae</taxon>
        <taxon>Suessiales</taxon>
        <taxon>Symbiodiniaceae</taxon>
        <taxon>Durusdinium</taxon>
    </lineage>
</organism>
<dbReference type="PROSITE" id="PS50011">
    <property type="entry name" value="PROTEIN_KINASE_DOM"/>
    <property type="match status" value="1"/>
</dbReference>
<feature type="compositionally biased region" description="Basic and acidic residues" evidence="4">
    <location>
        <begin position="450"/>
        <end position="463"/>
    </location>
</feature>
<dbReference type="PROSITE" id="PS50006">
    <property type="entry name" value="FHA_DOMAIN"/>
    <property type="match status" value="1"/>
</dbReference>
<evidence type="ECO:0000256" key="3">
    <source>
        <dbReference type="SAM" id="Coils"/>
    </source>
</evidence>
<evidence type="ECO:0000256" key="1">
    <source>
        <dbReference type="ARBA" id="ARBA00047899"/>
    </source>
</evidence>
<evidence type="ECO:0000256" key="4">
    <source>
        <dbReference type="SAM" id="MobiDB-lite"/>
    </source>
</evidence>
<dbReference type="SUPFAM" id="SSF49879">
    <property type="entry name" value="SMAD/FHA domain"/>
    <property type="match status" value="1"/>
</dbReference>
<dbReference type="InterPro" id="IPR008266">
    <property type="entry name" value="Tyr_kinase_AS"/>
</dbReference>
<name>A0ABP0HRZ4_9DINO</name>
<dbReference type="Gene3D" id="3.30.200.20">
    <property type="entry name" value="Phosphorylase Kinase, domain 1"/>
    <property type="match status" value="1"/>
</dbReference>
<dbReference type="Pfam" id="PF00498">
    <property type="entry name" value="FHA"/>
    <property type="match status" value="1"/>
</dbReference>
<keyword evidence="8" id="KW-1185">Reference proteome</keyword>
<dbReference type="Pfam" id="PF00069">
    <property type="entry name" value="Pkinase"/>
    <property type="match status" value="1"/>
</dbReference>
<dbReference type="InterPro" id="IPR000253">
    <property type="entry name" value="FHA_dom"/>
</dbReference>
<comment type="catalytic activity">
    <reaction evidence="2">
        <text>L-seryl-[protein] + ATP = O-phospho-L-seryl-[protein] + ADP + H(+)</text>
        <dbReference type="Rhea" id="RHEA:17989"/>
        <dbReference type="Rhea" id="RHEA-COMP:9863"/>
        <dbReference type="Rhea" id="RHEA-COMP:11604"/>
        <dbReference type="ChEBI" id="CHEBI:15378"/>
        <dbReference type="ChEBI" id="CHEBI:29999"/>
        <dbReference type="ChEBI" id="CHEBI:30616"/>
        <dbReference type="ChEBI" id="CHEBI:83421"/>
        <dbReference type="ChEBI" id="CHEBI:456216"/>
        <dbReference type="EC" id="2.7.11.1"/>
    </reaction>
</comment>
<dbReference type="Gene3D" id="2.60.200.20">
    <property type="match status" value="1"/>
</dbReference>
<feature type="region of interest" description="Disordered" evidence="4">
    <location>
        <begin position="450"/>
        <end position="493"/>
    </location>
</feature>
<evidence type="ECO:0000259" key="5">
    <source>
        <dbReference type="PROSITE" id="PS50006"/>
    </source>
</evidence>
<dbReference type="Gene3D" id="1.10.510.10">
    <property type="entry name" value="Transferase(Phosphotransferase) domain 1"/>
    <property type="match status" value="1"/>
</dbReference>
<dbReference type="PANTHER" id="PTHR44167:SF18">
    <property type="entry name" value="PROTEIN KINASE DOMAIN-CONTAINING PROTEIN"/>
    <property type="match status" value="1"/>
</dbReference>
<dbReference type="Proteomes" id="UP001642484">
    <property type="component" value="Unassembled WGS sequence"/>
</dbReference>
<proteinExistence type="predicted"/>
<accession>A0ABP0HRZ4</accession>
<evidence type="ECO:0000313" key="7">
    <source>
        <dbReference type="EMBL" id="CAK8992986.1"/>
    </source>
</evidence>
<dbReference type="InterPro" id="IPR011009">
    <property type="entry name" value="Kinase-like_dom_sf"/>
</dbReference>
<dbReference type="SMART" id="SM00220">
    <property type="entry name" value="S_TKc"/>
    <property type="match status" value="1"/>
</dbReference>
<dbReference type="SUPFAM" id="SSF56112">
    <property type="entry name" value="Protein kinase-like (PK-like)"/>
    <property type="match status" value="1"/>
</dbReference>
<comment type="catalytic activity">
    <reaction evidence="1">
        <text>L-threonyl-[protein] + ATP = O-phospho-L-threonyl-[protein] + ADP + H(+)</text>
        <dbReference type="Rhea" id="RHEA:46608"/>
        <dbReference type="Rhea" id="RHEA-COMP:11060"/>
        <dbReference type="Rhea" id="RHEA-COMP:11605"/>
        <dbReference type="ChEBI" id="CHEBI:15378"/>
        <dbReference type="ChEBI" id="CHEBI:30013"/>
        <dbReference type="ChEBI" id="CHEBI:30616"/>
        <dbReference type="ChEBI" id="CHEBI:61977"/>
        <dbReference type="ChEBI" id="CHEBI:456216"/>
        <dbReference type="EC" id="2.7.11.1"/>
    </reaction>
</comment>